<reference evidence="8 9" key="1">
    <citation type="submission" date="2017-03" db="EMBL/GenBank/DDBJ databases">
        <title>Genomes of endolithic fungi from Antarctica.</title>
        <authorList>
            <person name="Coleine C."/>
            <person name="Masonjones S."/>
            <person name="Stajich J.E."/>
        </authorList>
    </citation>
    <scope>NUCLEOTIDE SEQUENCE [LARGE SCALE GENOMIC DNA]</scope>
    <source>
        <strain evidence="8 9">CCFEE 5187</strain>
    </source>
</reference>
<evidence type="ECO:0000256" key="4">
    <source>
        <dbReference type="ARBA" id="ARBA00023242"/>
    </source>
</evidence>
<protein>
    <recommendedName>
        <fullName evidence="5">Pre-rRNA-processing protein</fullName>
    </recommendedName>
</protein>
<keyword evidence="4 5" id="KW-0539">Nucleus</keyword>
<dbReference type="InterPro" id="IPR011989">
    <property type="entry name" value="ARM-like"/>
</dbReference>
<gene>
    <name evidence="8" type="ORF">B0A49_00961</name>
</gene>
<evidence type="ECO:0000256" key="5">
    <source>
        <dbReference type="RuleBase" id="RU368021"/>
    </source>
</evidence>
<feature type="domain" description="Pre-rRNA-processing protein Ipi1 N-terminal" evidence="7">
    <location>
        <begin position="138"/>
        <end position="244"/>
    </location>
</feature>
<dbReference type="GO" id="GO:0006364">
    <property type="term" value="P:rRNA processing"/>
    <property type="evidence" value="ECO:0007669"/>
    <property type="project" value="UniProtKB-UniRule"/>
</dbReference>
<dbReference type="InterPro" id="IPR024679">
    <property type="entry name" value="Ipi1_N"/>
</dbReference>
<dbReference type="Gene3D" id="1.25.10.10">
    <property type="entry name" value="Leucine-rich Repeat Variant"/>
    <property type="match status" value="1"/>
</dbReference>
<dbReference type="PANTHER" id="PTHR16056:SF2">
    <property type="entry name" value="TESTIS-EXPRESSED PROTEIN 10"/>
    <property type="match status" value="1"/>
</dbReference>
<accession>A0A4U0XQ66</accession>
<evidence type="ECO:0000256" key="6">
    <source>
        <dbReference type="SAM" id="MobiDB-lite"/>
    </source>
</evidence>
<dbReference type="SUPFAM" id="SSF48371">
    <property type="entry name" value="ARM repeat"/>
    <property type="match status" value="1"/>
</dbReference>
<feature type="region of interest" description="Disordered" evidence="6">
    <location>
        <begin position="1"/>
        <end position="33"/>
    </location>
</feature>
<feature type="compositionally biased region" description="Basic residues" evidence="6">
    <location>
        <begin position="18"/>
        <end position="27"/>
    </location>
</feature>
<keyword evidence="5" id="KW-0690">Ribosome biogenesis</keyword>
<dbReference type="PANTHER" id="PTHR16056">
    <property type="entry name" value="REGULATOR OF MICROTUBULE DYNAMICS PROTEIN"/>
    <property type="match status" value="1"/>
</dbReference>
<dbReference type="GO" id="GO:0005634">
    <property type="term" value="C:nucleus"/>
    <property type="evidence" value="ECO:0007669"/>
    <property type="project" value="UniProtKB-SubCell"/>
</dbReference>
<organism evidence="8 9">
    <name type="scientific">Cryomyces minteri</name>
    <dbReference type="NCBI Taxonomy" id="331657"/>
    <lineage>
        <taxon>Eukaryota</taxon>
        <taxon>Fungi</taxon>
        <taxon>Dikarya</taxon>
        <taxon>Ascomycota</taxon>
        <taxon>Pezizomycotina</taxon>
        <taxon>Dothideomycetes</taxon>
        <taxon>Dothideomycetes incertae sedis</taxon>
        <taxon>Cryomyces</taxon>
    </lineage>
</organism>
<evidence type="ECO:0000256" key="1">
    <source>
        <dbReference type="ARBA" id="ARBA00002355"/>
    </source>
</evidence>
<evidence type="ECO:0000256" key="3">
    <source>
        <dbReference type="ARBA" id="ARBA00006427"/>
    </source>
</evidence>
<dbReference type="EMBL" id="NAJN01000091">
    <property type="protein sequence ID" value="TKA79614.1"/>
    <property type="molecule type" value="Genomic_DNA"/>
</dbReference>
<evidence type="ECO:0000256" key="2">
    <source>
        <dbReference type="ARBA" id="ARBA00004123"/>
    </source>
</evidence>
<dbReference type="STRING" id="331657.A0A4U0XQ66"/>
<dbReference type="InterPro" id="IPR016024">
    <property type="entry name" value="ARM-type_fold"/>
</dbReference>
<comment type="subunit">
    <text evidence="5">Component of the RIX1 complex.</text>
</comment>
<dbReference type="AlphaFoldDB" id="A0A4U0XQ66"/>
<dbReference type="Proteomes" id="UP000308768">
    <property type="component" value="Unassembled WGS sequence"/>
</dbReference>
<comment type="caution">
    <text evidence="8">The sequence shown here is derived from an EMBL/GenBank/DDBJ whole genome shotgun (WGS) entry which is preliminary data.</text>
</comment>
<keyword evidence="9" id="KW-1185">Reference proteome</keyword>
<evidence type="ECO:0000313" key="9">
    <source>
        <dbReference type="Proteomes" id="UP000308768"/>
    </source>
</evidence>
<sequence length="358" mass="38524">MGSSAKRKKEKKKDFQKPKLKVGKARPKAANATDTSFRAKSIVLNQQSIHSAAPTSNAQFEHTLSLLSSKSDTQRRDALSYLTTSTSAAFAAGQPLPQPVSIILPRLHSLLLDGSTPVRQQLLKLLAALPGAEISSHEIEQLLLYVRAGMTHLAADIRTSSLEALDWLVAVQGEVVVSCAGGWVKTLRILLGLLAWKVPSKPGDNSSGSGDGGKWTSVPKATFGKVGGEAKMQIKLLNSLALFLRAGLAAPAAQQNSPRYHPDHAAPWGFPLRHTECHMLPTRSNPFGHLNLFGAPRDAESEMFEDREDRQRWYAENVGEAVEAGLEGARKEAGEVGRAAAGVKKVVAEGMKEFTLDG</sequence>
<name>A0A4U0XQ66_9PEZI</name>
<dbReference type="OrthoDB" id="361362at2759"/>
<proteinExistence type="inferred from homology"/>
<comment type="subcellular location">
    <subcellularLocation>
        <location evidence="2 5">Nucleus</location>
    </subcellularLocation>
</comment>
<keyword evidence="5" id="KW-0698">rRNA processing</keyword>
<dbReference type="Pfam" id="PF12333">
    <property type="entry name" value="Ipi1_N"/>
    <property type="match status" value="1"/>
</dbReference>
<evidence type="ECO:0000313" key="8">
    <source>
        <dbReference type="EMBL" id="TKA79614.1"/>
    </source>
</evidence>
<comment type="function">
    <text evidence="1 5">Component of the RIX1 complex required for processing of ITS2 sequences from 35S pre-rRNA.</text>
</comment>
<feature type="compositionally biased region" description="Basic residues" evidence="6">
    <location>
        <begin position="1"/>
        <end position="11"/>
    </location>
</feature>
<comment type="similarity">
    <text evidence="3 5">Belongs to the IPI1/TEX10 family.</text>
</comment>
<dbReference type="GO" id="GO:0120330">
    <property type="term" value="C:rixosome complex"/>
    <property type="evidence" value="ECO:0007669"/>
    <property type="project" value="UniProtKB-UniRule"/>
</dbReference>
<evidence type="ECO:0000259" key="7">
    <source>
        <dbReference type="Pfam" id="PF12333"/>
    </source>
</evidence>